<dbReference type="GO" id="GO:0042956">
    <property type="term" value="P:maltodextrin transmembrane transport"/>
    <property type="evidence" value="ECO:0007669"/>
    <property type="project" value="TreeGrafter"/>
</dbReference>
<dbReference type="PANTHER" id="PTHR30061:SF50">
    <property type="entry name" value="MALTOSE_MALTODEXTRIN-BINDING PERIPLASMIC PROTEIN"/>
    <property type="match status" value="1"/>
</dbReference>
<evidence type="ECO:0000256" key="2">
    <source>
        <dbReference type="ARBA" id="ARBA00022448"/>
    </source>
</evidence>
<dbReference type="Pfam" id="PF01547">
    <property type="entry name" value="SBP_bac_1"/>
    <property type="match status" value="1"/>
</dbReference>
<name>A0A095YAN9_9CORY</name>
<comment type="similarity">
    <text evidence="1">Belongs to the bacterial solute-binding protein 1 family.</text>
</comment>
<dbReference type="CDD" id="cd14750">
    <property type="entry name" value="PBP2_TMBP"/>
    <property type="match status" value="1"/>
</dbReference>
<proteinExistence type="inferred from homology"/>
<dbReference type="PROSITE" id="PS51257">
    <property type="entry name" value="PROKAR_LIPOPROTEIN"/>
    <property type="match status" value="1"/>
</dbReference>
<feature type="chain" id="PRO_5038837328" evidence="4">
    <location>
        <begin position="21"/>
        <end position="418"/>
    </location>
</feature>
<dbReference type="Gene3D" id="3.40.190.10">
    <property type="entry name" value="Periplasmic binding protein-like II"/>
    <property type="match status" value="2"/>
</dbReference>
<evidence type="ECO:0000313" key="5">
    <source>
        <dbReference type="EMBL" id="KGF19253.1"/>
    </source>
</evidence>
<evidence type="ECO:0000313" key="6">
    <source>
        <dbReference type="Proteomes" id="UP000029548"/>
    </source>
</evidence>
<keyword evidence="3 4" id="KW-0732">Signal</keyword>
<feature type="signal peptide" evidence="4">
    <location>
        <begin position="1"/>
        <end position="20"/>
    </location>
</feature>
<accession>A0A095YAN9</accession>
<organism evidence="5 6">
    <name type="scientific">Corynebacterium freneyi DNF00450</name>
    <dbReference type="NCBI Taxonomy" id="1287475"/>
    <lineage>
        <taxon>Bacteria</taxon>
        <taxon>Bacillati</taxon>
        <taxon>Actinomycetota</taxon>
        <taxon>Actinomycetes</taxon>
        <taxon>Mycobacteriales</taxon>
        <taxon>Corynebacteriaceae</taxon>
        <taxon>Corynebacterium</taxon>
    </lineage>
</organism>
<evidence type="ECO:0000256" key="3">
    <source>
        <dbReference type="ARBA" id="ARBA00022729"/>
    </source>
</evidence>
<dbReference type="RefSeq" id="WP_035119473.1">
    <property type="nucleotide sequence ID" value="NZ_JRNE01000003.1"/>
</dbReference>
<dbReference type="InterPro" id="IPR006059">
    <property type="entry name" value="SBP"/>
</dbReference>
<dbReference type="eggNOG" id="COG1653">
    <property type="taxonomic scope" value="Bacteria"/>
</dbReference>
<dbReference type="PANTHER" id="PTHR30061">
    <property type="entry name" value="MALTOSE-BINDING PERIPLASMIC PROTEIN"/>
    <property type="match status" value="1"/>
</dbReference>
<comment type="caution">
    <text evidence="5">The sequence shown here is derived from an EMBL/GenBank/DDBJ whole genome shotgun (WGS) entry which is preliminary data.</text>
</comment>
<dbReference type="GO" id="GO:0015768">
    <property type="term" value="P:maltose transport"/>
    <property type="evidence" value="ECO:0007669"/>
    <property type="project" value="TreeGrafter"/>
</dbReference>
<dbReference type="Proteomes" id="UP000029548">
    <property type="component" value="Unassembled WGS sequence"/>
</dbReference>
<dbReference type="GO" id="GO:0055052">
    <property type="term" value="C:ATP-binding cassette (ABC) transporter complex, substrate-binding subunit-containing"/>
    <property type="evidence" value="ECO:0007669"/>
    <property type="project" value="TreeGrafter"/>
</dbReference>
<reference evidence="5 6" key="1">
    <citation type="submission" date="2014-07" db="EMBL/GenBank/DDBJ databases">
        <authorList>
            <person name="McCorrison J."/>
            <person name="Sanka R."/>
            <person name="Torralba M."/>
            <person name="Gillis M."/>
            <person name="Haft D.H."/>
            <person name="Methe B."/>
            <person name="Sutton G."/>
            <person name="Nelson K.E."/>
        </authorList>
    </citation>
    <scope>NUCLEOTIDE SEQUENCE [LARGE SCALE GENOMIC DNA]</scope>
    <source>
        <strain evidence="5 6">DNF00450</strain>
    </source>
</reference>
<protein>
    <submittedName>
        <fullName evidence="5">ABC transporter substrate-binding protein</fullName>
    </submittedName>
</protein>
<dbReference type="GO" id="GO:1901982">
    <property type="term" value="F:maltose binding"/>
    <property type="evidence" value="ECO:0007669"/>
    <property type="project" value="TreeGrafter"/>
</dbReference>
<dbReference type="EMBL" id="JRNE01000003">
    <property type="protein sequence ID" value="KGF19253.1"/>
    <property type="molecule type" value="Genomic_DNA"/>
</dbReference>
<keyword evidence="2" id="KW-0813">Transport</keyword>
<evidence type="ECO:0000256" key="4">
    <source>
        <dbReference type="SAM" id="SignalP"/>
    </source>
</evidence>
<evidence type="ECO:0000256" key="1">
    <source>
        <dbReference type="ARBA" id="ARBA00008520"/>
    </source>
</evidence>
<sequence length="418" mass="44687">MVSFRTSLLAGLAVSGLVLAGCSSDDNGGMDNPAAEEGQDARGPITFAMGKNDIEKVQKIAERWNADNPDEKVTVHELAGEADAQHETLVQSLEASSDEFDVMALDVTWTAEFAANGYLVPLQDAMKVDTSGLLQPAVDSATYNGTLYAVPQNTNGQLLFRNTELIPEAPENWDALRESCEPLPEDKGCLTLQLSQYEGLSVNTLDAIHAWGGSLIDDEGNVTVDTPEAKAGLQALVDAYGDGTITKASTGATEEETLQAFTNEESAYAVNWPYMFDAAEDTPVGGKFEVTPLVGPDGVGVSTLGGYNNGINAHSKNKATARDFIEYIISEESQMGFAEESFPPVLASIYDDESLVEQFPYLPALKESLENAKPRPVSPYYKAMTKAIQDNAYAAINGTKDVDTAIADMKAALEQAGN</sequence>
<dbReference type="AlphaFoldDB" id="A0A095YAN9"/>
<gene>
    <name evidence="5" type="ORF">HMPREF1650_00150</name>
</gene>
<dbReference type="SUPFAM" id="SSF53850">
    <property type="entry name" value="Periplasmic binding protein-like II"/>
    <property type="match status" value="1"/>
</dbReference>